<reference evidence="1" key="1">
    <citation type="submission" date="2016-07" db="EMBL/GenBank/DDBJ databases">
        <title>De novo transcriptome assembly of four accessions of the metal hyperaccumulator plant Noccaea caerulescens.</title>
        <authorList>
            <person name="Blande D."/>
            <person name="Halimaa P."/>
            <person name="Tervahauta A.I."/>
            <person name="Aarts M.G."/>
            <person name="Karenlampi S.O."/>
        </authorList>
    </citation>
    <scope>NUCLEOTIDE SEQUENCE</scope>
</reference>
<organism evidence="1">
    <name type="scientific">Noccaea caerulescens</name>
    <name type="common">Alpine penny-cress</name>
    <name type="synonym">Thlaspi caerulescens</name>
    <dbReference type="NCBI Taxonomy" id="107243"/>
    <lineage>
        <taxon>Eukaryota</taxon>
        <taxon>Viridiplantae</taxon>
        <taxon>Streptophyta</taxon>
        <taxon>Embryophyta</taxon>
        <taxon>Tracheophyta</taxon>
        <taxon>Spermatophyta</taxon>
        <taxon>Magnoliopsida</taxon>
        <taxon>eudicotyledons</taxon>
        <taxon>Gunneridae</taxon>
        <taxon>Pentapetalae</taxon>
        <taxon>rosids</taxon>
        <taxon>malvids</taxon>
        <taxon>Brassicales</taxon>
        <taxon>Brassicaceae</taxon>
        <taxon>Coluteocarpeae</taxon>
        <taxon>Noccaea</taxon>
    </lineage>
</organism>
<accession>A0A1J3CIJ9</accession>
<dbReference type="AlphaFoldDB" id="A0A1J3CIJ9"/>
<dbReference type="EMBL" id="GEVI01024557">
    <property type="protein sequence ID" value="JAU07763.1"/>
    <property type="molecule type" value="Transcribed_RNA"/>
</dbReference>
<protein>
    <submittedName>
        <fullName evidence="1">UPF0725 protein</fullName>
    </submittedName>
</protein>
<name>A0A1J3CIJ9_NOCCA</name>
<dbReference type="PANTHER" id="PTHR31260:SF39">
    <property type="entry name" value="BNAA09G28770D PROTEIN"/>
    <property type="match status" value="1"/>
</dbReference>
<sequence>MSSRIEDMEKLMKGQKEVSRSVGFDLEDVEDPYGTMGLACYDCEGDVFDAQLLLVKLFARLGLHRYNMSKGTKFELHRVKKYNKSMGCLCSYYITLVAWDPATRSLINFQSGVGQLDFGILSVRCFVARPQGVTESSPFDPLDFFRRPDGDQRFHWPSDFSDRNRFYILSDSELQNNDWPRLYVELAICETDRGIYLDSTLAPLQILEVAIETADEDVEPLQAKNATVYIKFKGLAYAVYGELGAHVERKIVVKRSINERSGYLTLVGGYGFSIGENTDSRSMTHPHSNRKPGDSIFCSKAVGYDRPLNISVPRFFSLTKPPHS</sequence>
<evidence type="ECO:0000313" key="1">
    <source>
        <dbReference type="EMBL" id="JAU07763.1"/>
    </source>
</evidence>
<proteinExistence type="predicted"/>
<dbReference type="NCBIfam" id="TIGR01572">
    <property type="entry name" value="A_thl_para_3677"/>
    <property type="match status" value="1"/>
</dbReference>
<gene>
    <name evidence="1" type="ORF">GA_TR5661_c0_g1_i1_g.18558</name>
</gene>
<dbReference type="Pfam" id="PF04776">
    <property type="entry name" value="protein_MS5"/>
    <property type="match status" value="1"/>
</dbReference>
<dbReference type="InterPro" id="IPR006462">
    <property type="entry name" value="MS5"/>
</dbReference>
<dbReference type="PANTHER" id="PTHR31260">
    <property type="entry name" value="CYSTATIN/MONELLIN SUPERFAMILY PROTEIN"/>
    <property type="match status" value="1"/>
</dbReference>